<dbReference type="FunFam" id="1.20.930.70:FF:000001">
    <property type="entry name" value="Fatty acid synthase beta subunit dehydratase"/>
    <property type="match status" value="1"/>
</dbReference>
<dbReference type="InterPro" id="IPR002539">
    <property type="entry name" value="MaoC-like_dom"/>
</dbReference>
<evidence type="ECO:0000256" key="19">
    <source>
        <dbReference type="PIRSR" id="PIRSR005562-1"/>
    </source>
</evidence>
<dbReference type="InterPro" id="IPR039569">
    <property type="entry name" value="FAS1-like_DH_region"/>
</dbReference>
<keyword evidence="9 18" id="KW-0520">NAD</keyword>
<keyword evidence="4" id="KW-0597">Phosphoprotein</keyword>
<dbReference type="InterPro" id="IPR032088">
    <property type="entry name" value="SAT"/>
</dbReference>
<evidence type="ECO:0000256" key="4">
    <source>
        <dbReference type="ARBA" id="ARBA00022553"/>
    </source>
</evidence>
<dbReference type="Proteomes" id="UP001212997">
    <property type="component" value="Unassembled WGS sequence"/>
</dbReference>
<dbReference type="GO" id="GO:0004318">
    <property type="term" value="F:enoyl-[acyl-carrier-protein] reductase (NADH) activity"/>
    <property type="evidence" value="ECO:0007669"/>
    <property type="project" value="UniProtKB-UniRule"/>
</dbReference>
<dbReference type="InterPro" id="IPR016035">
    <property type="entry name" value="Acyl_Trfase/lysoPLipase"/>
</dbReference>
<comment type="catalytic activity">
    <reaction evidence="15">
        <text>(9Z)-octadecenoyl-[ACP] + H2O = (9Z)-octadecenoate + holo-[ACP] + H(+)</text>
        <dbReference type="Rhea" id="RHEA:15057"/>
        <dbReference type="Rhea" id="RHEA-COMP:9685"/>
        <dbReference type="Rhea" id="RHEA-COMP:9924"/>
        <dbReference type="ChEBI" id="CHEBI:15377"/>
        <dbReference type="ChEBI" id="CHEBI:15378"/>
        <dbReference type="ChEBI" id="CHEBI:30823"/>
        <dbReference type="ChEBI" id="CHEBI:64479"/>
        <dbReference type="ChEBI" id="CHEBI:78783"/>
        <dbReference type="EC" id="3.1.2.14"/>
    </reaction>
</comment>
<dbReference type="InterPro" id="IPR041099">
    <property type="entry name" value="FAS1_N"/>
</dbReference>
<dbReference type="Pfam" id="PF22235">
    <property type="entry name" value="FAS1_thioest_ins"/>
    <property type="match status" value="1"/>
</dbReference>
<dbReference type="GO" id="GO:0004314">
    <property type="term" value="F:[acyl-carrier-protein] S-malonyltransferase activity"/>
    <property type="evidence" value="ECO:0007669"/>
    <property type="project" value="UniProtKB-EC"/>
</dbReference>
<dbReference type="Gene3D" id="1.20.930.70">
    <property type="match status" value="1"/>
</dbReference>
<evidence type="ECO:0000256" key="7">
    <source>
        <dbReference type="ARBA" id="ARBA00022857"/>
    </source>
</evidence>
<comment type="catalytic activity">
    <reaction evidence="14">
        <text>holo-[ACP] + malonyl-CoA = malonyl-[ACP] + CoA</text>
        <dbReference type="Rhea" id="RHEA:41792"/>
        <dbReference type="Rhea" id="RHEA-COMP:9623"/>
        <dbReference type="Rhea" id="RHEA-COMP:9685"/>
        <dbReference type="ChEBI" id="CHEBI:57287"/>
        <dbReference type="ChEBI" id="CHEBI:57384"/>
        <dbReference type="ChEBI" id="CHEBI:64479"/>
        <dbReference type="ChEBI" id="CHEBI:78449"/>
        <dbReference type="EC" id="2.3.1.39"/>
    </reaction>
</comment>
<sequence>MASSTTSVQNGSAVQGISQRPIFIQAGQIRLSIPVSAQSDEWVAAEILRDEFTQAQESALDNADGENAAEASVELYARFLSFVAQRLDANIQSSTARTSVLLSALSHFTTTYLAEQDVHTFTADYETDTRKAVLTHYYSALATLEARKVSNIPRAPASALLSAAKSGNASVYALFGGQGTNEVYFDELQALYDTYKPYVTSFITTITNDLLIPLAEESEDTTYYTHGLNVISWLTEATPRPPLAYLASVPVSMPLIGLTQLTQYLVVSRITGLSPGELRERFAGATGHSQGLVSAVAISASATVESFVQNSSKALKWLFSCGLRGQQYFPILAVEPTIVADAIEGGEGTPSPMLSVTGLPLKDLESHIAKTNKHLPQNSQLAVSLYNGPKAFVVNGPPRALYGLVTSLRKIRAPSGLDQSKTPFSQRKPVFSVRFLVVNVPYHSVYLKDATESTLKEDLEGEELWAPKDLAIPVFRTDTGEDLRGLKTSLTRALCDMIFTEHNHWPKATNFPDSATHAVDFGPGGLSGIGPMTARNLEGRGVRVIVIGDKAKGTSELFDAQSIKKEQWWSKKYMPNLVKTSDGTLHIDTPFSRLLGKPPIMVAGMTPTTVKAGFVSAVLDAGFHVELAGGGHYNAKALREKVAEIQSKIPAGVGLTLNSLYINPRQFGFQFPLWQEMRREGLPVEGFCVAAGVPTTEKAAEIIEGLKNAGIKHISFKPGSIDGIRQVVNIASANPDFPVILQWTGGRAGGHHSCEDFHQPILATYGSIRQQSNISLVGGSGFGGADDVWPYLTGDWSVDLYGTQPMPFDGFLFASRVMIAKEAHTSSSVKDLIVAAKGVDDSQWEGTYAKETGGILTVRSELGEPIHKIATRGVKLWKEFDDTVFKLPKEKRAAWLTERRAEVIAKLNKDFNKPWFGWKKDDRVVEDIADMTYEEVALRMIRLMYVAHQARWIDISLRNLTGDWLRRVEERFAGVNGGKKASILQSYTSLDAPKAFIEEFFKAYPLATQQLLASEDKAYFLTISQRPGQKPVPFIPILDASFEVWFKKDSLWAAEDIEAVFDQDPQRVCILQGPVAVKHANVKDEPIKDMLGNITNILAQKLLDRLYNGDSSKVPAVDYLGARPVALPENIATTLGVQRTISEKSIVYNVGKSLPDTALWLETLAGPRLDWVRALLISSVIVQGTSYIDNPLRRLFAPRANQRVVIELANGLPTSISLFGAARSYGEHDANFKVVEAKFDSSKSLINLTLFEERREASVPLSLYFEYKPSMGYAPIHEVSGDRNKRIKDFYWRLWFGDNESLPELSTREKFTSPEVTIQSDEVEDFCAIVGNQGELFKSTRTETVQAPMDFAIVTGWQAIMKSVFPASIDGDLLKLVHLSNGFRLLPGATPLKAGDVCKSEGRIVSVVNTDAGKSVRVKGNIIRDGKPVIEVVSAFLYRGRFTDFENTFELIESPDYVVELESEGAVGILQSKEWFEWDDETKPLQPGTKLIFRVQSEVTWRNKTCYKAVTVSGDVFVRNQIKDLVKVGSIDFNNDDSRGNPVVEYLQRHGTPQGSLSPLANDGYTLATPAGTTVFNSPFTNEPYSKVSGDFNPIHINPYFADYAALPGTITHGMWSSAATRRYVETVVAQGRPERVVAYEATFVGMVLPGDELKVTIKHVGMRDGNMAVKITTENQRGEKVIEGTAEVAQPNTVYVFTGQGSQEPGMGMDLYNNSPAARAVWDAADAHLTAVYGFSIVEIVKDNPKEKTIHFGGMKGQAIRQRYMDMSYDTMDKDGNVKTLPLFGDINNRTQRYTFSHPNGLLFATQFAQIALVVTEKSAFEDMRAKGFVQKDSAFAGHSLGEYSALASVADVLPISSLVDVVFYRGITMQRAVERDAQNRSNYAMCAVNPSRISKTFNDAALREVVDTIAHRTGCLLEIVNFNVEGQQYVCAGELVALQTITNVLNYLKIEKIDIAKLTEKFTVEQVKEMLGDIVDSCFGKAKDLQQREGYIKLERGFATIPLPGIDVPFHSRYLWAGVMPFRAYLSKKISAAQLNPDMLVGRYVPNLIAKPFEVTKSYAQIIYDQTLSPRLDKVLRKWDQENWGSAEQRQKLAYVILVELLAYQFASPVRWIETQDILFKRYQFERFIEIGPSPTLTGMATPS</sequence>
<comment type="catalytic activity">
    <reaction evidence="17">
        <text>holo-[ACP] + acetyl-CoA = acetyl-[ACP] + CoA</text>
        <dbReference type="Rhea" id="RHEA:41788"/>
        <dbReference type="Rhea" id="RHEA-COMP:9621"/>
        <dbReference type="Rhea" id="RHEA-COMP:9685"/>
        <dbReference type="ChEBI" id="CHEBI:57287"/>
        <dbReference type="ChEBI" id="CHEBI:57288"/>
        <dbReference type="ChEBI" id="CHEBI:64479"/>
        <dbReference type="ChEBI" id="CHEBI:78446"/>
        <dbReference type="EC" id="2.3.1.38"/>
    </reaction>
</comment>
<evidence type="ECO:0000259" key="20">
    <source>
        <dbReference type="SMART" id="SM00827"/>
    </source>
</evidence>
<dbReference type="GO" id="GO:0004321">
    <property type="term" value="F:fatty-acyl-CoA synthase activity"/>
    <property type="evidence" value="ECO:0007669"/>
    <property type="project" value="UniProtKB-EC"/>
</dbReference>
<comment type="subunit">
    <text evidence="12">[Alpha(6)beta(6)] hexamers of two multifunctional subunits (alpha and beta).</text>
</comment>
<dbReference type="SUPFAM" id="SSF54637">
    <property type="entry name" value="Thioesterase/thiol ester dehydrase-isomerase"/>
    <property type="match status" value="2"/>
</dbReference>
<dbReference type="InterPro" id="IPR003965">
    <property type="entry name" value="Fatty_acid_synthase"/>
</dbReference>
<dbReference type="Pfam" id="PF13452">
    <property type="entry name" value="FAS1_DH_region"/>
    <property type="match status" value="1"/>
</dbReference>
<proteinExistence type="inferred from homology"/>
<dbReference type="Pfam" id="PF08354">
    <property type="entry name" value="Fas1-AflB-like_hel"/>
    <property type="match status" value="1"/>
</dbReference>
<dbReference type="InterPro" id="IPR050830">
    <property type="entry name" value="Fungal_FAS"/>
</dbReference>
<dbReference type="InterPro" id="IPR013785">
    <property type="entry name" value="Aldolase_TIM"/>
</dbReference>
<dbReference type="Gene3D" id="3.30.1120.100">
    <property type="match status" value="1"/>
</dbReference>
<comment type="caution">
    <text evidence="21">The sequence shown here is derived from an EMBL/GenBank/DDBJ whole genome shotgun (WGS) entry which is preliminary data.</text>
</comment>
<reference evidence="21" key="1">
    <citation type="submission" date="2022-07" db="EMBL/GenBank/DDBJ databases">
        <title>Genome Sequence of Physisporinus lineatus.</title>
        <authorList>
            <person name="Buettner E."/>
        </authorList>
    </citation>
    <scope>NUCLEOTIDE SEQUENCE</scope>
    <source>
        <strain evidence="21">VT162</strain>
    </source>
</reference>
<protein>
    <recommendedName>
        <fullName evidence="20">Malonyl-CoA:ACP transacylase (MAT) domain-containing protein</fullName>
    </recommendedName>
</protein>
<keyword evidence="5 18" id="KW-0808">Transferase</keyword>
<dbReference type="PIRSF" id="PIRSF005562">
    <property type="entry name" value="FAS_yeast_beta"/>
    <property type="match status" value="1"/>
</dbReference>
<dbReference type="GO" id="GO:0019171">
    <property type="term" value="F:(3R)-hydroxyacyl-[acyl-carrier-protein] dehydratase activity"/>
    <property type="evidence" value="ECO:0007669"/>
    <property type="project" value="UniProtKB-EC"/>
</dbReference>
<dbReference type="Gene3D" id="2.40.128.700">
    <property type="match status" value="1"/>
</dbReference>
<dbReference type="Gene3D" id="3.40.366.10">
    <property type="entry name" value="Malonyl-Coenzyme A Acyl Carrier Protein, domain 2"/>
    <property type="match status" value="3"/>
</dbReference>
<evidence type="ECO:0000256" key="17">
    <source>
        <dbReference type="ARBA" id="ARBA00048835"/>
    </source>
</evidence>
<keyword evidence="6 18" id="KW-0378">Hydrolase</keyword>
<evidence type="ECO:0000256" key="14">
    <source>
        <dbReference type="ARBA" id="ARBA00048462"/>
    </source>
</evidence>
<evidence type="ECO:0000313" key="22">
    <source>
        <dbReference type="Proteomes" id="UP001212997"/>
    </source>
</evidence>
<dbReference type="PANTHER" id="PTHR10982">
    <property type="entry name" value="MALONYL COA-ACYL CARRIER PROTEIN TRANSACYLASE"/>
    <property type="match status" value="1"/>
</dbReference>
<dbReference type="GO" id="GO:0016297">
    <property type="term" value="F:fatty acyl-[ACP] hydrolase activity"/>
    <property type="evidence" value="ECO:0007669"/>
    <property type="project" value="UniProtKB-EC"/>
</dbReference>
<dbReference type="FunFam" id="3.30.1120.100:FF:000001">
    <property type="entry name" value="Fatty acid synthase beta subunit dehydratase"/>
    <property type="match status" value="1"/>
</dbReference>
<evidence type="ECO:0000256" key="12">
    <source>
        <dbReference type="ARBA" id="ARBA00033756"/>
    </source>
</evidence>
<dbReference type="FunFam" id="3.30.70.3330:FF:000001">
    <property type="entry name" value="Fatty acid synthase subunit beta dehydratase"/>
    <property type="match status" value="1"/>
</dbReference>
<evidence type="ECO:0000256" key="1">
    <source>
        <dbReference type="ARBA" id="ARBA00001055"/>
    </source>
</evidence>
<dbReference type="Pfam" id="PF17951">
    <property type="entry name" value="FAS_meander"/>
    <property type="match status" value="1"/>
</dbReference>
<dbReference type="Gene3D" id="6.20.240.10">
    <property type="match status" value="1"/>
</dbReference>
<dbReference type="InterPro" id="IPR013565">
    <property type="entry name" value="Fas1/AflB-like_central"/>
</dbReference>
<comment type="catalytic activity">
    <reaction evidence="13">
        <text>acetyl-CoA + n malonyl-CoA + 2n NADPH + 4n H(+) = a long-chain-acyl-CoA + n CoA + n CO2 + 2n NADP(+).</text>
        <dbReference type="EC" id="2.3.1.86"/>
    </reaction>
</comment>
<dbReference type="InterPro" id="IPR016452">
    <property type="entry name" value="Fas1/AflB-like"/>
</dbReference>
<dbReference type="InterPro" id="IPR040883">
    <property type="entry name" value="FAS_meander"/>
</dbReference>
<evidence type="ECO:0000256" key="5">
    <source>
        <dbReference type="ARBA" id="ARBA00022679"/>
    </source>
</evidence>
<dbReference type="Gene3D" id="6.10.60.10">
    <property type="match status" value="1"/>
</dbReference>
<dbReference type="GO" id="GO:0006633">
    <property type="term" value="P:fatty acid biosynthetic process"/>
    <property type="evidence" value="ECO:0007669"/>
    <property type="project" value="InterPro"/>
</dbReference>
<evidence type="ECO:0000256" key="13">
    <source>
        <dbReference type="ARBA" id="ARBA00048237"/>
    </source>
</evidence>
<accession>A0AAD5YM88</accession>
<organism evidence="21 22">
    <name type="scientific">Meripilus lineatus</name>
    <dbReference type="NCBI Taxonomy" id="2056292"/>
    <lineage>
        <taxon>Eukaryota</taxon>
        <taxon>Fungi</taxon>
        <taxon>Dikarya</taxon>
        <taxon>Basidiomycota</taxon>
        <taxon>Agaricomycotina</taxon>
        <taxon>Agaricomycetes</taxon>
        <taxon>Polyporales</taxon>
        <taxon>Meripilaceae</taxon>
        <taxon>Meripilus</taxon>
    </lineage>
</organism>
<evidence type="ECO:0000256" key="16">
    <source>
        <dbReference type="ARBA" id="ARBA00048572"/>
    </source>
</evidence>
<dbReference type="EMBL" id="JANAWD010000044">
    <property type="protein sequence ID" value="KAJ3489500.1"/>
    <property type="molecule type" value="Genomic_DNA"/>
</dbReference>
<dbReference type="InterPro" id="IPR029069">
    <property type="entry name" value="HotDog_dom_sf"/>
</dbReference>
<dbReference type="PANTHER" id="PTHR10982:SF21">
    <property type="entry name" value="FATTY ACID SYNTHASE SUBUNIT BETA"/>
    <property type="match status" value="1"/>
</dbReference>
<feature type="active site" description="For acetyltransferase activity" evidence="19">
    <location>
        <position position="289"/>
    </location>
</feature>
<dbReference type="Gene3D" id="3.20.20.70">
    <property type="entry name" value="Aldolase class I"/>
    <property type="match status" value="1"/>
</dbReference>
<evidence type="ECO:0000256" key="2">
    <source>
        <dbReference type="ARBA" id="ARBA00010009"/>
    </source>
</evidence>
<dbReference type="FunFam" id="3.90.25.70:FF:000001">
    <property type="entry name" value="Fatty acid synthase subunit alpha"/>
    <property type="match status" value="1"/>
</dbReference>
<dbReference type="Gene3D" id="3.30.70.3330">
    <property type="match status" value="1"/>
</dbReference>
<dbReference type="Gene3D" id="1.20.1050.120">
    <property type="match status" value="1"/>
</dbReference>
<dbReference type="InterPro" id="IPR001227">
    <property type="entry name" value="Ac_transferase_dom_sf"/>
</dbReference>
<evidence type="ECO:0000313" key="21">
    <source>
        <dbReference type="EMBL" id="KAJ3489500.1"/>
    </source>
</evidence>
<dbReference type="Pfam" id="PF16073">
    <property type="entry name" value="SAT"/>
    <property type="match status" value="1"/>
</dbReference>
<dbReference type="InterPro" id="IPR014043">
    <property type="entry name" value="Acyl_transferase_dom"/>
</dbReference>
<dbReference type="PRINTS" id="PR01483">
    <property type="entry name" value="FASYNTHASE"/>
</dbReference>
<dbReference type="Pfam" id="PF17828">
    <property type="entry name" value="FAS_N"/>
    <property type="match status" value="1"/>
</dbReference>
<dbReference type="SMART" id="SM00827">
    <property type="entry name" value="PKS_AT"/>
    <property type="match status" value="1"/>
</dbReference>
<dbReference type="SUPFAM" id="SSF52151">
    <property type="entry name" value="FabD/lysophospholipase-like"/>
    <property type="match status" value="2"/>
</dbReference>
<dbReference type="FunFam" id="3.20.20.70:FF:000078">
    <property type="entry name" value="Fatty acid synthase beta subunit dehydratase"/>
    <property type="match status" value="1"/>
</dbReference>
<dbReference type="Gene3D" id="3.90.25.70">
    <property type="match status" value="1"/>
</dbReference>
<keyword evidence="3" id="KW-0596">Phosphopantetheine</keyword>
<evidence type="ECO:0000256" key="10">
    <source>
        <dbReference type="ARBA" id="ARBA00023239"/>
    </source>
</evidence>
<evidence type="ECO:0000256" key="9">
    <source>
        <dbReference type="ARBA" id="ARBA00023027"/>
    </source>
</evidence>
<evidence type="ECO:0000256" key="15">
    <source>
        <dbReference type="ARBA" id="ARBA00048536"/>
    </source>
</evidence>
<dbReference type="FunFam" id="3.40.366.10:FF:000006">
    <property type="entry name" value="Fatty acid synthase beta subunit dehydratase"/>
    <property type="match status" value="1"/>
</dbReference>
<keyword evidence="8 18" id="KW-0560">Oxidoreductase</keyword>
<evidence type="ECO:0000256" key="3">
    <source>
        <dbReference type="ARBA" id="ARBA00022450"/>
    </source>
</evidence>
<feature type="active site" description="For malonyltransferase activity" evidence="19">
    <location>
        <position position="1841"/>
    </location>
</feature>
<dbReference type="GO" id="GO:0005835">
    <property type="term" value="C:fatty acid synthase complex"/>
    <property type="evidence" value="ECO:0007669"/>
    <property type="project" value="UniProtKB-UniRule"/>
</dbReference>
<dbReference type="Pfam" id="PF01575">
    <property type="entry name" value="MaoC_dehydratas"/>
    <property type="match status" value="1"/>
</dbReference>
<keyword evidence="10" id="KW-0456">Lyase</keyword>
<evidence type="ECO:0000256" key="11">
    <source>
        <dbReference type="ARBA" id="ARBA00023268"/>
    </source>
</evidence>
<dbReference type="GO" id="GO:0004313">
    <property type="term" value="F:[acyl-carrier-protein] S-acetyltransferase activity"/>
    <property type="evidence" value="ECO:0007669"/>
    <property type="project" value="UniProtKB-EC"/>
</dbReference>
<dbReference type="CDD" id="cd03447">
    <property type="entry name" value="FAS_MaoC"/>
    <property type="match status" value="1"/>
</dbReference>
<name>A0AAD5YM88_9APHY</name>
<dbReference type="FunFam" id="3.40.366.10:FF:000003">
    <property type="entry name" value="Fatty acid synthase subunit beta dehydratase"/>
    <property type="match status" value="1"/>
</dbReference>
<keyword evidence="22" id="KW-1185">Reference proteome</keyword>
<dbReference type="GO" id="GO:0004312">
    <property type="term" value="F:fatty acid synthase activity"/>
    <property type="evidence" value="ECO:0007669"/>
    <property type="project" value="InterPro"/>
</dbReference>
<feature type="domain" description="Malonyl-CoA:ACP transacylase (MAT)" evidence="20">
    <location>
        <begin position="1697"/>
        <end position="2000"/>
    </location>
</feature>
<dbReference type="Pfam" id="PF00698">
    <property type="entry name" value="Acyl_transf_1"/>
    <property type="match status" value="1"/>
</dbReference>
<comment type="catalytic activity">
    <reaction evidence="1">
        <text>a (3R)-hydroxyacyl-[ACP] = a (2E)-enoyl-[ACP] + H2O</text>
        <dbReference type="Rhea" id="RHEA:13097"/>
        <dbReference type="Rhea" id="RHEA-COMP:9925"/>
        <dbReference type="Rhea" id="RHEA-COMP:9945"/>
        <dbReference type="ChEBI" id="CHEBI:15377"/>
        <dbReference type="ChEBI" id="CHEBI:78784"/>
        <dbReference type="ChEBI" id="CHEBI:78827"/>
        <dbReference type="EC" id="4.2.1.59"/>
    </reaction>
</comment>
<evidence type="ECO:0000256" key="18">
    <source>
        <dbReference type="PIRNR" id="PIRNR005562"/>
    </source>
</evidence>
<keyword evidence="7 18" id="KW-0521">NADP</keyword>
<dbReference type="Gene3D" id="3.10.129.10">
    <property type="entry name" value="Hotdog Thioesterase"/>
    <property type="match status" value="1"/>
</dbReference>
<keyword evidence="11" id="KW-0511">Multifunctional enzyme</keyword>
<evidence type="ECO:0000256" key="8">
    <source>
        <dbReference type="ARBA" id="ARBA00023002"/>
    </source>
</evidence>
<evidence type="ECO:0000256" key="6">
    <source>
        <dbReference type="ARBA" id="ARBA00022801"/>
    </source>
</evidence>
<dbReference type="SUPFAM" id="SSF51412">
    <property type="entry name" value="Inosine monophosphate dehydrogenase (IMPDH)"/>
    <property type="match status" value="1"/>
</dbReference>
<comment type="similarity">
    <text evidence="2 18">Belongs to the fungal fatty acid synthetase subunit beta family.</text>
</comment>
<dbReference type="Gene3D" id="6.10.140.1400">
    <property type="match status" value="1"/>
</dbReference>
<comment type="catalytic activity">
    <reaction evidence="16">
        <text>a 2,3-saturated acyl-[ACP] + NAD(+) = a (2E)-enoyl-[ACP] + NADH + H(+)</text>
        <dbReference type="Rhea" id="RHEA:10240"/>
        <dbReference type="Rhea" id="RHEA-COMP:9925"/>
        <dbReference type="Rhea" id="RHEA-COMP:9926"/>
        <dbReference type="ChEBI" id="CHEBI:15378"/>
        <dbReference type="ChEBI" id="CHEBI:57540"/>
        <dbReference type="ChEBI" id="CHEBI:57945"/>
        <dbReference type="ChEBI" id="CHEBI:78784"/>
        <dbReference type="ChEBI" id="CHEBI:78785"/>
        <dbReference type="EC" id="1.3.1.9"/>
    </reaction>
</comment>
<gene>
    <name evidence="21" type="ORF">NLI96_g2077</name>
</gene>